<name>A0ABN4CPI7_9GAMM</name>
<dbReference type="Pfam" id="PF00535">
    <property type="entry name" value="Glycos_transf_2"/>
    <property type="match status" value="1"/>
</dbReference>
<evidence type="ECO:0000259" key="1">
    <source>
        <dbReference type="Pfam" id="PF00535"/>
    </source>
</evidence>
<keyword evidence="3" id="KW-1185">Reference proteome</keyword>
<dbReference type="GeneID" id="96664519"/>
<sequence>MQHKISVVIPCYNAEKTIINAIESVVKQSYPIFEIICVDDLSTDNTVKLVKNKFSDVIVIENRVNGGPAKSRNVGMEVATGDFIAFLDADDIWYPNKISVQIKYLIKFNLVCIGSPFTVNSIEMINRDNYSFRFLTLHALSFSNKLPTPSVIIRNMGLMFNDKMRYAEDYDLWLRIAKLHPGRIGLIEQPLISLGKPDYGVSGLSSHLLKMEKGELLALKDNLGWIKYIFQILSIVKFSRRLFLVFVARGNIFKAK</sequence>
<organism evidence="2 3">
    <name type="scientific">Yersinia similis</name>
    <dbReference type="NCBI Taxonomy" id="367190"/>
    <lineage>
        <taxon>Bacteria</taxon>
        <taxon>Pseudomonadati</taxon>
        <taxon>Pseudomonadota</taxon>
        <taxon>Gammaproteobacteria</taxon>
        <taxon>Enterobacterales</taxon>
        <taxon>Yersiniaceae</taxon>
        <taxon>Yersinia</taxon>
    </lineage>
</organism>
<dbReference type="CDD" id="cd00761">
    <property type="entry name" value="Glyco_tranf_GTA_type"/>
    <property type="match status" value="1"/>
</dbReference>
<dbReference type="SUPFAM" id="SSF53448">
    <property type="entry name" value="Nucleotide-diphospho-sugar transferases"/>
    <property type="match status" value="1"/>
</dbReference>
<dbReference type="GO" id="GO:0016740">
    <property type="term" value="F:transferase activity"/>
    <property type="evidence" value="ECO:0007669"/>
    <property type="project" value="UniProtKB-KW"/>
</dbReference>
<protein>
    <submittedName>
        <fullName evidence="2">Glycosyl transferase</fullName>
    </submittedName>
</protein>
<evidence type="ECO:0000313" key="2">
    <source>
        <dbReference type="EMBL" id="AHK20218.1"/>
    </source>
</evidence>
<feature type="domain" description="Glycosyltransferase 2-like" evidence="1">
    <location>
        <begin position="6"/>
        <end position="129"/>
    </location>
</feature>
<evidence type="ECO:0000313" key="3">
    <source>
        <dbReference type="Proteomes" id="UP000019439"/>
    </source>
</evidence>
<accession>A0ABN4CPI7</accession>
<dbReference type="RefSeq" id="WP_025382885.1">
    <property type="nucleotide sequence ID" value="NZ_CGBP01000034.1"/>
</dbReference>
<keyword evidence="2" id="KW-0808">Transferase</keyword>
<reference evidence="2 3" key="1">
    <citation type="journal article" date="2014" name="Genome Announc.">
        <title>Genome Sequence of Yersinia similis Y228T, a Member of the Yersinia pseudotuberculosis Complex.</title>
        <authorList>
            <person name="Sprague L.D."/>
            <person name="Neubauer H."/>
        </authorList>
    </citation>
    <scope>NUCLEOTIDE SEQUENCE [LARGE SCALE GENOMIC DNA]</scope>
    <source>
        <strain evidence="2 3">228</strain>
    </source>
</reference>
<dbReference type="Proteomes" id="UP000019439">
    <property type="component" value="Chromosome"/>
</dbReference>
<dbReference type="PANTHER" id="PTHR43685">
    <property type="entry name" value="GLYCOSYLTRANSFERASE"/>
    <property type="match status" value="1"/>
</dbReference>
<dbReference type="InterPro" id="IPR050834">
    <property type="entry name" value="Glycosyltransf_2"/>
</dbReference>
<dbReference type="PANTHER" id="PTHR43685:SF2">
    <property type="entry name" value="GLYCOSYLTRANSFERASE 2-LIKE DOMAIN-CONTAINING PROTEIN"/>
    <property type="match status" value="1"/>
</dbReference>
<dbReference type="Gene3D" id="3.90.550.10">
    <property type="entry name" value="Spore Coat Polysaccharide Biosynthesis Protein SpsA, Chain A"/>
    <property type="match status" value="1"/>
</dbReference>
<dbReference type="EMBL" id="CP007230">
    <property type="protein sequence ID" value="AHK20218.1"/>
    <property type="molecule type" value="Genomic_DNA"/>
</dbReference>
<proteinExistence type="predicted"/>
<dbReference type="InterPro" id="IPR029044">
    <property type="entry name" value="Nucleotide-diphossugar_trans"/>
</dbReference>
<dbReference type="InterPro" id="IPR001173">
    <property type="entry name" value="Glyco_trans_2-like"/>
</dbReference>
<gene>
    <name evidence="2" type="ORF">BF17_13485</name>
</gene>